<dbReference type="InterPro" id="IPR013538">
    <property type="entry name" value="ASHA1/2-like_C"/>
</dbReference>
<dbReference type="Proteomes" id="UP000222106">
    <property type="component" value="Unassembled WGS sequence"/>
</dbReference>
<reference evidence="3 4" key="1">
    <citation type="submission" date="2017-10" db="EMBL/GenBank/DDBJ databases">
        <title>Sequencing the genomes of 1000 actinobacteria strains.</title>
        <authorList>
            <person name="Klenk H.-P."/>
        </authorList>
    </citation>
    <scope>NUCLEOTIDE SEQUENCE [LARGE SCALE GENOMIC DNA]</scope>
    <source>
        <strain evidence="3 4">DSM 21838</strain>
    </source>
</reference>
<comment type="caution">
    <text evidence="3">The sequence shown here is derived from an EMBL/GenBank/DDBJ whole genome shotgun (WGS) entry which is preliminary data.</text>
</comment>
<feature type="domain" description="Activator of Hsp90 ATPase homologue 1/2-like C-terminal" evidence="2">
    <location>
        <begin position="25"/>
        <end position="140"/>
    </location>
</feature>
<organism evidence="3 4">
    <name type="scientific">Georgenia soli</name>
    <dbReference type="NCBI Taxonomy" id="638953"/>
    <lineage>
        <taxon>Bacteria</taxon>
        <taxon>Bacillati</taxon>
        <taxon>Actinomycetota</taxon>
        <taxon>Actinomycetes</taxon>
        <taxon>Micrococcales</taxon>
        <taxon>Bogoriellaceae</taxon>
        <taxon>Georgenia</taxon>
    </lineage>
</organism>
<sequence length="173" mass="18367">MSPTPTGSLSATADGRDLELARTLDVPVEEVWAWLTEPDKTARWIGRWSGAPGVGRTVRFAMTFEEGGFESDVTILACEPPRHLAVELGEEVGGWQLEVIVAEAGGGSTVTLLHHLDDGAALAEVGPGWEYYLDNLLAALAGRSPVQFADYYPAQSSYYAGLDGGAGSEAREA</sequence>
<dbReference type="CDD" id="cd08899">
    <property type="entry name" value="SRPBCC_CalC_Aha1-like_6"/>
    <property type="match status" value="1"/>
</dbReference>
<comment type="similarity">
    <text evidence="1">Belongs to the AHA1 family.</text>
</comment>
<dbReference type="RefSeq" id="WP_098484079.1">
    <property type="nucleotide sequence ID" value="NZ_PDJI01000004.1"/>
</dbReference>
<accession>A0A2A9ELX9</accession>
<dbReference type="InterPro" id="IPR023393">
    <property type="entry name" value="START-like_dom_sf"/>
</dbReference>
<gene>
    <name evidence="3" type="ORF">ATJ97_2618</name>
</gene>
<dbReference type="SUPFAM" id="SSF55961">
    <property type="entry name" value="Bet v1-like"/>
    <property type="match status" value="1"/>
</dbReference>
<evidence type="ECO:0000313" key="4">
    <source>
        <dbReference type="Proteomes" id="UP000222106"/>
    </source>
</evidence>
<evidence type="ECO:0000313" key="3">
    <source>
        <dbReference type="EMBL" id="PFG40097.1"/>
    </source>
</evidence>
<dbReference type="AlphaFoldDB" id="A0A2A9ELX9"/>
<dbReference type="EMBL" id="PDJI01000004">
    <property type="protein sequence ID" value="PFG40097.1"/>
    <property type="molecule type" value="Genomic_DNA"/>
</dbReference>
<name>A0A2A9ELX9_9MICO</name>
<keyword evidence="4" id="KW-1185">Reference proteome</keyword>
<dbReference type="Pfam" id="PF08327">
    <property type="entry name" value="AHSA1"/>
    <property type="match status" value="1"/>
</dbReference>
<protein>
    <submittedName>
        <fullName evidence="3">Uncharacterized protein YndB with AHSA1/START domain</fullName>
    </submittedName>
</protein>
<evidence type="ECO:0000259" key="2">
    <source>
        <dbReference type="Pfam" id="PF08327"/>
    </source>
</evidence>
<dbReference type="Gene3D" id="3.30.530.20">
    <property type="match status" value="1"/>
</dbReference>
<evidence type="ECO:0000256" key="1">
    <source>
        <dbReference type="ARBA" id="ARBA00006817"/>
    </source>
</evidence>
<dbReference type="OrthoDB" id="8117292at2"/>
<proteinExistence type="inferred from homology"/>